<dbReference type="Pfam" id="PF00005">
    <property type="entry name" value="ABC_tran"/>
    <property type="match status" value="2"/>
</dbReference>
<dbReference type="GO" id="GO:0005524">
    <property type="term" value="F:ATP binding"/>
    <property type="evidence" value="ECO:0007669"/>
    <property type="project" value="UniProtKB-KW"/>
</dbReference>
<dbReference type="CDD" id="cd03221">
    <property type="entry name" value="ABCF_EF-3"/>
    <property type="match status" value="2"/>
</dbReference>
<proteinExistence type="predicted"/>
<dbReference type="Pfam" id="PF12848">
    <property type="entry name" value="ABC_tran_Xtn"/>
    <property type="match status" value="1"/>
</dbReference>
<keyword evidence="2" id="KW-0067">ATP-binding</keyword>
<feature type="domain" description="ABC transporter" evidence="5">
    <location>
        <begin position="2"/>
        <end position="255"/>
    </location>
</feature>
<dbReference type="InterPro" id="IPR032781">
    <property type="entry name" value="ABC_tran_Xtn"/>
</dbReference>
<dbReference type="AlphaFoldDB" id="A0A2S4JG73"/>
<dbReference type="FunFam" id="3.40.50.300:FF:000011">
    <property type="entry name" value="Putative ABC transporter ATP-binding component"/>
    <property type="match status" value="1"/>
</dbReference>
<comment type="caution">
    <text evidence="6">The sequence shown here is derived from an EMBL/GenBank/DDBJ whole genome shotgun (WGS) entry which is preliminary data.</text>
</comment>
<dbReference type="InterPro" id="IPR027417">
    <property type="entry name" value="P-loop_NTPase"/>
</dbReference>
<dbReference type="SUPFAM" id="SSF52540">
    <property type="entry name" value="P-loop containing nucleoside triphosphate hydrolases"/>
    <property type="match status" value="2"/>
</dbReference>
<dbReference type="Gene3D" id="3.40.50.300">
    <property type="entry name" value="P-loop containing nucleotide triphosphate hydrolases"/>
    <property type="match status" value="2"/>
</dbReference>
<dbReference type="Gene3D" id="1.10.287.380">
    <property type="entry name" value="Valyl-tRNA synthetase, C-terminal domain"/>
    <property type="match status" value="1"/>
</dbReference>
<evidence type="ECO:0000313" key="6">
    <source>
        <dbReference type="EMBL" id="POQ98522.1"/>
    </source>
</evidence>
<feature type="compositionally biased region" description="Low complexity" evidence="4">
    <location>
        <begin position="551"/>
        <end position="564"/>
    </location>
</feature>
<dbReference type="InterPro" id="IPR051309">
    <property type="entry name" value="ABCF_ATPase"/>
</dbReference>
<evidence type="ECO:0000313" key="7">
    <source>
        <dbReference type="Proteomes" id="UP000237350"/>
    </source>
</evidence>
<protein>
    <recommendedName>
        <fullName evidence="5">ABC transporter domain-containing protein</fullName>
    </recommendedName>
</protein>
<feature type="domain" description="ABC transporter" evidence="5">
    <location>
        <begin position="322"/>
        <end position="536"/>
    </location>
</feature>
<dbReference type="GO" id="GO:0003677">
    <property type="term" value="F:DNA binding"/>
    <property type="evidence" value="ECO:0007669"/>
    <property type="project" value="InterPro"/>
</dbReference>
<dbReference type="InterPro" id="IPR032524">
    <property type="entry name" value="ABC_tran_C"/>
</dbReference>
<evidence type="ECO:0000259" key="5">
    <source>
        <dbReference type="PROSITE" id="PS50893"/>
    </source>
</evidence>
<evidence type="ECO:0000256" key="4">
    <source>
        <dbReference type="SAM" id="MobiDB-lite"/>
    </source>
</evidence>
<accession>A0A2S4JG73</accession>
<dbReference type="InterPro" id="IPR003593">
    <property type="entry name" value="AAA+_ATPase"/>
</dbReference>
<dbReference type="InterPro" id="IPR003439">
    <property type="entry name" value="ABC_transporter-like_ATP-bd"/>
</dbReference>
<feature type="region of interest" description="Disordered" evidence="4">
    <location>
        <begin position="541"/>
        <end position="580"/>
    </location>
</feature>
<sequence length="662" mass="73217">MISVTQASLGFGGQQVLSGVSLTLNRDTRAALVGANGSGKTTLLRILAGETSPDSGSVSIARGATVAYLPQQSSFPPGATIYQVAEEGFRRERALAEQRREKAQALAASPHNEGLLLEVAAIDQQLEESNYHTRHVLLHRVLKGLGFSREDLDRPIATLSGGWAMRVALARTLLARPDFLLLDEPTNYLDSESRLWLAGFLTSFEGGFLLVSHDRAFLDDTTREILELFLGSVKRYRGPYSTYEKQREEEVALLVKRWEEQQREISRQEDFIRRFRAQANKARQVQSRIKMLEKIERVEIPEHLAPVTISLPPAAPSGKIVLEAADLSRSYGSRNVLKSLSFTLNRGQRLAVVGRNGAGKSTLLRILAQEDQEYQGLLKKGTGVLTGYFAQDTPEKLPPDQTVLTYLEEQASSESLPSVRDILGAFLFRGEAVEKRLGVLSGGERTRLAMAALLLQPLNLLILDEPTNHLDITSQEVLARALKTYGGTVIIVSHDRHFLRAVTTDVLALWPDGSAPGQNWQFYPGTFREFEGSSLGKIFDDPDSAGARIPGSGSSHNGNGLSRGDTSGQGTPTPAADDYARQKARKGEIRRLQRLEAEQMAEIERLEDELAALHREMALPEIYRDPQAIQQRQTRVPCLEQSLEEIHAAWEETTQALEELAI</sequence>
<dbReference type="PROSITE" id="PS00211">
    <property type="entry name" value="ABC_TRANSPORTER_1"/>
    <property type="match status" value="2"/>
</dbReference>
<name>A0A2S4JG73_9SPIO</name>
<dbReference type="Proteomes" id="UP000237350">
    <property type="component" value="Unassembled WGS sequence"/>
</dbReference>
<evidence type="ECO:0000256" key="2">
    <source>
        <dbReference type="ARBA" id="ARBA00022840"/>
    </source>
</evidence>
<evidence type="ECO:0000256" key="3">
    <source>
        <dbReference type="SAM" id="Coils"/>
    </source>
</evidence>
<gene>
    <name evidence="6" type="ORF">AU468_13135</name>
</gene>
<keyword evidence="1" id="KW-0547">Nucleotide-binding</keyword>
<dbReference type="Pfam" id="PF16326">
    <property type="entry name" value="ABC_tran_CTD"/>
    <property type="match status" value="1"/>
</dbReference>
<keyword evidence="3" id="KW-0175">Coiled coil</keyword>
<reference evidence="7" key="1">
    <citation type="submission" date="2015-12" db="EMBL/GenBank/DDBJ databases">
        <authorList>
            <person name="Lodha T.D."/>
            <person name="Chintalapati S."/>
            <person name="Chintalapati V.R."/>
            <person name="Sravanthi T."/>
        </authorList>
    </citation>
    <scope>NUCLEOTIDE SEQUENCE [LARGE SCALE GENOMIC DNA]</scope>
    <source>
        <strain evidence="7">JC133</strain>
    </source>
</reference>
<dbReference type="InterPro" id="IPR037118">
    <property type="entry name" value="Val-tRNA_synth_C_sf"/>
</dbReference>
<dbReference type="SMART" id="SM00382">
    <property type="entry name" value="AAA"/>
    <property type="match status" value="2"/>
</dbReference>
<dbReference type="PANTHER" id="PTHR42855:SF2">
    <property type="entry name" value="DRUG RESISTANCE ABC TRANSPORTER,ATP-BINDING PROTEIN"/>
    <property type="match status" value="1"/>
</dbReference>
<dbReference type="OrthoDB" id="9760950at2"/>
<dbReference type="EMBL" id="LPWH01000122">
    <property type="protein sequence ID" value="POQ98522.1"/>
    <property type="molecule type" value="Genomic_DNA"/>
</dbReference>
<evidence type="ECO:0000256" key="1">
    <source>
        <dbReference type="ARBA" id="ARBA00022741"/>
    </source>
</evidence>
<keyword evidence="7" id="KW-1185">Reference proteome</keyword>
<dbReference type="GO" id="GO:0016887">
    <property type="term" value="F:ATP hydrolysis activity"/>
    <property type="evidence" value="ECO:0007669"/>
    <property type="project" value="InterPro"/>
</dbReference>
<organism evidence="6 7">
    <name type="scientific">Alkalispirochaeta sphaeroplastigenens</name>
    <dbReference type="NCBI Taxonomy" id="1187066"/>
    <lineage>
        <taxon>Bacteria</taxon>
        <taxon>Pseudomonadati</taxon>
        <taxon>Spirochaetota</taxon>
        <taxon>Spirochaetia</taxon>
        <taxon>Spirochaetales</taxon>
        <taxon>Spirochaetaceae</taxon>
        <taxon>Alkalispirochaeta</taxon>
    </lineage>
</organism>
<dbReference type="RefSeq" id="WP_103681121.1">
    <property type="nucleotide sequence ID" value="NZ_LPWH01000122.1"/>
</dbReference>
<dbReference type="PANTHER" id="PTHR42855">
    <property type="entry name" value="ABC TRANSPORTER ATP-BINDING SUBUNIT"/>
    <property type="match status" value="1"/>
</dbReference>
<feature type="coiled-coil region" evidence="3">
    <location>
        <begin position="589"/>
        <end position="616"/>
    </location>
</feature>
<dbReference type="PROSITE" id="PS50893">
    <property type="entry name" value="ABC_TRANSPORTER_2"/>
    <property type="match status" value="2"/>
</dbReference>
<dbReference type="InterPro" id="IPR017871">
    <property type="entry name" value="ABC_transporter-like_CS"/>
</dbReference>